<dbReference type="GO" id="GO:0016706">
    <property type="term" value="F:2-oxoglutarate-dependent dioxygenase activity"/>
    <property type="evidence" value="ECO:0007669"/>
    <property type="project" value="TreeGrafter"/>
</dbReference>
<evidence type="ECO:0000256" key="3">
    <source>
        <dbReference type="ARBA" id="ARBA00022723"/>
    </source>
</evidence>
<sequence length="301" mass="33200">MAVISTDLRVRKVTGRIGAEVAGLDLRIDLDGETVAAVRKALLEHKALFFRGQELDDEGQQRFAARFGELTRAHPTVPSLEGSPNVLRVDSTEGRANNWHTDVTFVVSPPSASTLRSITVPPFGGDTLIANTATAYRDLPDPLRDLADGLWAEHTNDYDYAIPPAQTAQTKAFREVFVSRKYRTAHPVVRVHPETGERALFIGGFAQRIVGLSNTESRDLLRLLQTYVTRPENTVRWTWAPGDLAFFDNRITQHYAVDDYGDLPRLLHRVTVAGGVPTGLDGRNSYAIEGDDAAHYTPIAA</sequence>
<dbReference type="InterPro" id="IPR051323">
    <property type="entry name" value="AtsK-like"/>
</dbReference>
<feature type="domain" description="TauD/TfdA-like" evidence="12">
    <location>
        <begin position="10"/>
        <end position="271"/>
    </location>
</feature>
<evidence type="ECO:0000256" key="2">
    <source>
        <dbReference type="ARBA" id="ARBA00005896"/>
    </source>
</evidence>
<dbReference type="Gene3D" id="3.60.130.10">
    <property type="entry name" value="Clavaminate synthase-like"/>
    <property type="match status" value="1"/>
</dbReference>
<dbReference type="GO" id="GO:0005737">
    <property type="term" value="C:cytoplasm"/>
    <property type="evidence" value="ECO:0007669"/>
    <property type="project" value="TreeGrafter"/>
</dbReference>
<dbReference type="EC" id="1.14.11.77" evidence="9"/>
<dbReference type="AlphaFoldDB" id="A0A2I2KRA5"/>
<dbReference type="OrthoDB" id="581608at2"/>
<dbReference type="InterPro" id="IPR003819">
    <property type="entry name" value="TauD/TfdA-like"/>
</dbReference>
<comment type="similarity">
    <text evidence="2">Belongs to the TfdA dioxygenase family.</text>
</comment>
<evidence type="ECO:0000256" key="9">
    <source>
        <dbReference type="ARBA" id="ARBA00066614"/>
    </source>
</evidence>
<dbReference type="GO" id="GO:0046872">
    <property type="term" value="F:metal ion binding"/>
    <property type="evidence" value="ECO:0007669"/>
    <property type="project" value="UniProtKB-KW"/>
</dbReference>
<evidence type="ECO:0000259" key="12">
    <source>
        <dbReference type="Pfam" id="PF02668"/>
    </source>
</evidence>
<evidence type="ECO:0000313" key="13">
    <source>
        <dbReference type="EMBL" id="SNQ48197.1"/>
    </source>
</evidence>
<evidence type="ECO:0000256" key="11">
    <source>
        <dbReference type="ARBA" id="ARBA00078517"/>
    </source>
</evidence>
<protein>
    <recommendedName>
        <fullName evidence="10">Alpha-ketoglutarate-dependent sulfate ester dioxygenase</fullName>
        <ecNumber evidence="9">1.14.11.77</ecNumber>
    </recommendedName>
    <alternativeName>
        <fullName evidence="11">Type II alkyl sulfatase</fullName>
    </alternativeName>
</protein>
<evidence type="ECO:0000256" key="7">
    <source>
        <dbReference type="ARBA" id="ARBA00050529"/>
    </source>
</evidence>
<keyword evidence="4 13" id="KW-0223">Dioxygenase</keyword>
<keyword evidence="14" id="KW-1185">Reference proteome</keyword>
<dbReference type="EMBL" id="FZMO01000144">
    <property type="protein sequence ID" value="SNQ48197.1"/>
    <property type="molecule type" value="Genomic_DNA"/>
</dbReference>
<evidence type="ECO:0000313" key="14">
    <source>
        <dbReference type="Proteomes" id="UP000234331"/>
    </source>
</evidence>
<organism evidence="13 14">
    <name type="scientific">Frankia canadensis</name>
    <dbReference type="NCBI Taxonomy" id="1836972"/>
    <lineage>
        <taxon>Bacteria</taxon>
        <taxon>Bacillati</taxon>
        <taxon>Actinomycetota</taxon>
        <taxon>Actinomycetes</taxon>
        <taxon>Frankiales</taxon>
        <taxon>Frankiaceae</taxon>
        <taxon>Frankia</taxon>
    </lineage>
</organism>
<comment type="catalytic activity">
    <reaction evidence="7">
        <text>a primary linear alkyl sulfate ester + 2-oxoglutarate + O2 = an aldehyde + sulfate + succinate + CO2 + H(+)</text>
        <dbReference type="Rhea" id="RHEA:65716"/>
        <dbReference type="ChEBI" id="CHEBI:15378"/>
        <dbReference type="ChEBI" id="CHEBI:15379"/>
        <dbReference type="ChEBI" id="CHEBI:16189"/>
        <dbReference type="ChEBI" id="CHEBI:16526"/>
        <dbReference type="ChEBI" id="CHEBI:16810"/>
        <dbReference type="ChEBI" id="CHEBI:17478"/>
        <dbReference type="ChEBI" id="CHEBI:30031"/>
        <dbReference type="ChEBI" id="CHEBI:157685"/>
        <dbReference type="EC" id="1.14.11.77"/>
    </reaction>
</comment>
<name>A0A2I2KRA5_9ACTN</name>
<evidence type="ECO:0000256" key="4">
    <source>
        <dbReference type="ARBA" id="ARBA00022964"/>
    </source>
</evidence>
<keyword evidence="3" id="KW-0479">Metal-binding</keyword>
<keyword evidence="5 13" id="KW-0560">Oxidoreductase</keyword>
<evidence type="ECO:0000256" key="8">
    <source>
        <dbReference type="ARBA" id="ARBA00051250"/>
    </source>
</evidence>
<evidence type="ECO:0000256" key="1">
    <source>
        <dbReference type="ARBA" id="ARBA00001954"/>
    </source>
</evidence>
<comment type="cofactor">
    <cofactor evidence="1">
        <name>Fe(2+)</name>
        <dbReference type="ChEBI" id="CHEBI:29033"/>
    </cofactor>
</comment>
<dbReference type="Proteomes" id="UP000234331">
    <property type="component" value="Unassembled WGS sequence"/>
</dbReference>
<dbReference type="RefSeq" id="WP_101831913.1">
    <property type="nucleotide sequence ID" value="NZ_FZMO01000144.1"/>
</dbReference>
<gene>
    <name evidence="13" type="primary">atsK</name>
    <name evidence="13" type="ORF">FRACA_2280009</name>
</gene>
<evidence type="ECO:0000256" key="10">
    <source>
        <dbReference type="ARBA" id="ARBA00067109"/>
    </source>
</evidence>
<accession>A0A2I2KRA5</accession>
<dbReference type="Pfam" id="PF02668">
    <property type="entry name" value="TauD"/>
    <property type="match status" value="1"/>
</dbReference>
<dbReference type="InterPro" id="IPR042098">
    <property type="entry name" value="TauD-like_sf"/>
</dbReference>
<comment type="catalytic activity">
    <reaction evidence="8">
        <text>2-ethylhexyl sulfate + 2-oxoglutarate + O2 = 2-ethylhexanal + sulfate + succinate + CO2 + H(+)</text>
        <dbReference type="Rhea" id="RHEA:47620"/>
        <dbReference type="ChEBI" id="CHEBI:15378"/>
        <dbReference type="ChEBI" id="CHEBI:15379"/>
        <dbReference type="ChEBI" id="CHEBI:16189"/>
        <dbReference type="ChEBI" id="CHEBI:16526"/>
        <dbReference type="ChEBI" id="CHEBI:16810"/>
        <dbReference type="ChEBI" id="CHEBI:30031"/>
        <dbReference type="ChEBI" id="CHEBI:87808"/>
        <dbReference type="ChEBI" id="CHEBI:87809"/>
        <dbReference type="EC" id="1.14.11.77"/>
    </reaction>
</comment>
<reference evidence="13 14" key="1">
    <citation type="submission" date="2017-06" db="EMBL/GenBank/DDBJ databases">
        <authorList>
            <person name="Kim H.J."/>
            <person name="Triplett B.A."/>
        </authorList>
    </citation>
    <scope>NUCLEOTIDE SEQUENCE [LARGE SCALE GENOMIC DNA]</scope>
    <source>
        <strain evidence="13">FRACA_ARgP5</strain>
    </source>
</reference>
<proteinExistence type="inferred from homology"/>
<evidence type="ECO:0000256" key="5">
    <source>
        <dbReference type="ARBA" id="ARBA00023002"/>
    </source>
</evidence>
<dbReference type="PANTHER" id="PTHR30468">
    <property type="entry name" value="ALPHA-KETOGLUTARATE-DEPENDENT SULFONATE DIOXYGENASE"/>
    <property type="match status" value="1"/>
</dbReference>
<keyword evidence="6" id="KW-0408">Iron</keyword>
<evidence type="ECO:0000256" key="6">
    <source>
        <dbReference type="ARBA" id="ARBA00023004"/>
    </source>
</evidence>
<dbReference type="FunFam" id="3.60.130.10:FF:000002">
    <property type="entry name" value="Alpha-ketoglutarate-dependent taurine dioxygenase"/>
    <property type="match status" value="1"/>
</dbReference>
<dbReference type="PANTHER" id="PTHR30468:SF5">
    <property type="entry name" value="ALPHA-KETOGLUTARATE-DEPENDENT SULFATE ESTER DIOXYGENASE"/>
    <property type="match status" value="1"/>
</dbReference>
<dbReference type="SUPFAM" id="SSF51197">
    <property type="entry name" value="Clavaminate synthase-like"/>
    <property type="match status" value="1"/>
</dbReference>